<dbReference type="KEGG" id="bsan:CHH28_07330"/>
<evidence type="ECO:0000313" key="3">
    <source>
        <dbReference type="EMBL" id="ASP38496.1"/>
    </source>
</evidence>
<dbReference type="PANTHER" id="PTHR43689:SF8">
    <property type="entry name" value="ALPHA_BETA-HYDROLASES SUPERFAMILY PROTEIN"/>
    <property type="match status" value="1"/>
</dbReference>
<dbReference type="Gene3D" id="3.40.50.1820">
    <property type="entry name" value="alpha/beta hydrolase"/>
    <property type="match status" value="1"/>
</dbReference>
<keyword evidence="1" id="KW-0472">Membrane</keyword>
<dbReference type="InterPro" id="IPR000073">
    <property type="entry name" value="AB_hydrolase_1"/>
</dbReference>
<dbReference type="AlphaFoldDB" id="A0A222FIS0"/>
<feature type="transmembrane region" description="Helical" evidence="1">
    <location>
        <begin position="146"/>
        <end position="172"/>
    </location>
</feature>
<dbReference type="PANTHER" id="PTHR43689">
    <property type="entry name" value="HYDROLASE"/>
    <property type="match status" value="1"/>
</dbReference>
<dbReference type="Pfam" id="PF00561">
    <property type="entry name" value="Abhydrolase_1"/>
    <property type="match status" value="1"/>
</dbReference>
<dbReference type="RefSeq" id="WP_094059688.1">
    <property type="nucleotide sequence ID" value="NZ_CP022530.1"/>
</dbReference>
<keyword evidence="3" id="KW-0378">Hydrolase</keyword>
<dbReference type="EMBL" id="CP022530">
    <property type="protein sequence ID" value="ASP38496.1"/>
    <property type="molecule type" value="Genomic_DNA"/>
</dbReference>
<evidence type="ECO:0000259" key="2">
    <source>
        <dbReference type="Pfam" id="PF00561"/>
    </source>
</evidence>
<feature type="domain" description="AB hydrolase-1" evidence="2">
    <location>
        <begin position="52"/>
        <end position="284"/>
    </location>
</feature>
<dbReference type="OrthoDB" id="5853561at2"/>
<name>A0A222FIS0_9GAMM</name>
<reference evidence="3 4" key="1">
    <citation type="submission" date="2017-07" db="EMBL/GenBank/DDBJ databases">
        <title>Annotated genome sequence of Bacterioplanes sanyensis isolated from Red Sea.</title>
        <authorList>
            <person name="Rehman Z.U."/>
        </authorList>
    </citation>
    <scope>NUCLEOTIDE SEQUENCE [LARGE SCALE GENOMIC DNA]</scope>
    <source>
        <strain evidence="3 4">NV9</strain>
    </source>
</reference>
<dbReference type="Proteomes" id="UP000202440">
    <property type="component" value="Chromosome"/>
</dbReference>
<dbReference type="GO" id="GO:0016787">
    <property type="term" value="F:hydrolase activity"/>
    <property type="evidence" value="ECO:0007669"/>
    <property type="project" value="UniProtKB-KW"/>
</dbReference>
<gene>
    <name evidence="3" type="ORF">CHH28_07330</name>
</gene>
<keyword evidence="4" id="KW-1185">Reference proteome</keyword>
<proteinExistence type="predicted"/>
<keyword evidence="1" id="KW-0812">Transmembrane</keyword>
<sequence>MWDSIWSQWMDFWQEPGSIPLTTLQQRHEYPESRYVSIDGMNVHYRDVGSGPVLLCLHGIFASCHTWEGWSEALQQDFRVISVDCPNFGITGPHPQGMREHLYSDFIARFLDTLHIDRCHLAGNSLGGWMSWEFAGRYPKRVDKVILLDSAGFFFVPPPILMLMGLPLMGWISSHLSLPRMMVRTIVRSTYARPERLSRPVAERYFDLLMRSGNRSAAANVLAFIRNRGGFNKKWMSQVQAPVLILWGEQDQWIPVTHVDKFQRKLPQAEVIRYADCGHLPMEEIPQQSADDARTFLLC</sequence>
<accession>A0A222FIS0</accession>
<organism evidence="3 4">
    <name type="scientific">Bacterioplanes sanyensis</name>
    <dbReference type="NCBI Taxonomy" id="1249553"/>
    <lineage>
        <taxon>Bacteria</taxon>
        <taxon>Pseudomonadati</taxon>
        <taxon>Pseudomonadota</taxon>
        <taxon>Gammaproteobacteria</taxon>
        <taxon>Oceanospirillales</taxon>
        <taxon>Oceanospirillaceae</taxon>
        <taxon>Bacterioplanes</taxon>
    </lineage>
</organism>
<dbReference type="SUPFAM" id="SSF53474">
    <property type="entry name" value="alpha/beta-Hydrolases"/>
    <property type="match status" value="1"/>
</dbReference>
<dbReference type="PRINTS" id="PR00111">
    <property type="entry name" value="ABHYDROLASE"/>
</dbReference>
<dbReference type="InterPro" id="IPR029058">
    <property type="entry name" value="AB_hydrolase_fold"/>
</dbReference>
<evidence type="ECO:0000313" key="4">
    <source>
        <dbReference type="Proteomes" id="UP000202440"/>
    </source>
</evidence>
<protein>
    <submittedName>
        <fullName evidence="3">Alpha/beta hydrolase</fullName>
    </submittedName>
</protein>
<keyword evidence="1" id="KW-1133">Transmembrane helix</keyword>
<evidence type="ECO:0000256" key="1">
    <source>
        <dbReference type="SAM" id="Phobius"/>
    </source>
</evidence>